<organism evidence="2 3">
    <name type="scientific">Hibiscus sabdariffa</name>
    <name type="common">roselle</name>
    <dbReference type="NCBI Taxonomy" id="183260"/>
    <lineage>
        <taxon>Eukaryota</taxon>
        <taxon>Viridiplantae</taxon>
        <taxon>Streptophyta</taxon>
        <taxon>Embryophyta</taxon>
        <taxon>Tracheophyta</taxon>
        <taxon>Spermatophyta</taxon>
        <taxon>Magnoliopsida</taxon>
        <taxon>eudicotyledons</taxon>
        <taxon>Gunneridae</taxon>
        <taxon>Pentapetalae</taxon>
        <taxon>rosids</taxon>
        <taxon>malvids</taxon>
        <taxon>Malvales</taxon>
        <taxon>Malvaceae</taxon>
        <taxon>Malvoideae</taxon>
        <taxon>Hibiscus</taxon>
    </lineage>
</organism>
<name>A0ABR2A4Q6_9ROSI</name>
<feature type="region of interest" description="Disordered" evidence="1">
    <location>
        <begin position="1"/>
        <end position="23"/>
    </location>
</feature>
<dbReference type="EMBL" id="JBBPBN010000366">
    <property type="protein sequence ID" value="KAK8488016.1"/>
    <property type="molecule type" value="Genomic_DNA"/>
</dbReference>
<sequence>MTNPSSSLAYLIPPKNSSMGLSPSPEVLQLVASCVAPGPHMPLTSGVTNSSLVDGKPPLPEPVTEAGYLDSQGASHKGKAKLSPPIDVQDQSPEPEERDAEPDCGDSSKTRSDHSQPEQPNVEEISSEGTVSDHPASDHDASIRE</sequence>
<feature type="compositionally biased region" description="Basic and acidic residues" evidence="1">
    <location>
        <begin position="106"/>
        <end position="116"/>
    </location>
</feature>
<evidence type="ECO:0000256" key="1">
    <source>
        <dbReference type="SAM" id="MobiDB-lite"/>
    </source>
</evidence>
<evidence type="ECO:0000313" key="3">
    <source>
        <dbReference type="Proteomes" id="UP001396334"/>
    </source>
</evidence>
<keyword evidence="3" id="KW-1185">Reference proteome</keyword>
<evidence type="ECO:0000313" key="2">
    <source>
        <dbReference type="EMBL" id="KAK8488016.1"/>
    </source>
</evidence>
<reference evidence="2 3" key="1">
    <citation type="journal article" date="2024" name="G3 (Bethesda)">
        <title>Genome assembly of Hibiscus sabdariffa L. provides insights into metabolisms of medicinal natural products.</title>
        <authorList>
            <person name="Kim T."/>
        </authorList>
    </citation>
    <scope>NUCLEOTIDE SEQUENCE [LARGE SCALE GENOMIC DNA]</scope>
    <source>
        <strain evidence="2">TK-2024</strain>
        <tissue evidence="2">Old leaves</tissue>
    </source>
</reference>
<accession>A0ABR2A4Q6</accession>
<feature type="compositionally biased region" description="Acidic residues" evidence="1">
    <location>
        <begin position="93"/>
        <end position="104"/>
    </location>
</feature>
<dbReference type="Proteomes" id="UP001396334">
    <property type="component" value="Unassembled WGS sequence"/>
</dbReference>
<protein>
    <submittedName>
        <fullName evidence="2">Uncharacterized protein</fullName>
    </submittedName>
</protein>
<proteinExistence type="predicted"/>
<feature type="region of interest" description="Disordered" evidence="1">
    <location>
        <begin position="36"/>
        <end position="145"/>
    </location>
</feature>
<feature type="compositionally biased region" description="Basic and acidic residues" evidence="1">
    <location>
        <begin position="135"/>
        <end position="145"/>
    </location>
</feature>
<gene>
    <name evidence="2" type="ORF">V6N11_021071</name>
</gene>
<comment type="caution">
    <text evidence="2">The sequence shown here is derived from an EMBL/GenBank/DDBJ whole genome shotgun (WGS) entry which is preliminary data.</text>
</comment>